<organism evidence="8 9">
    <name type="scientific">Amazona collaria</name>
    <name type="common">yellow-billed parrot</name>
    <dbReference type="NCBI Taxonomy" id="241587"/>
    <lineage>
        <taxon>Eukaryota</taxon>
        <taxon>Metazoa</taxon>
        <taxon>Chordata</taxon>
        <taxon>Craniata</taxon>
        <taxon>Vertebrata</taxon>
        <taxon>Euteleostomi</taxon>
        <taxon>Archelosauria</taxon>
        <taxon>Archosauria</taxon>
        <taxon>Dinosauria</taxon>
        <taxon>Saurischia</taxon>
        <taxon>Theropoda</taxon>
        <taxon>Coelurosauria</taxon>
        <taxon>Aves</taxon>
        <taxon>Neognathae</taxon>
        <taxon>Neoaves</taxon>
        <taxon>Telluraves</taxon>
        <taxon>Australaves</taxon>
        <taxon>Psittaciformes</taxon>
        <taxon>Psittacidae</taxon>
        <taxon>Amazona</taxon>
    </lineage>
</organism>
<evidence type="ECO:0000256" key="3">
    <source>
        <dbReference type="ARBA" id="ARBA00022737"/>
    </source>
</evidence>
<dbReference type="InterPro" id="IPR035976">
    <property type="entry name" value="Sushi/SCR/CCP_sf"/>
</dbReference>
<dbReference type="InterPro" id="IPR000436">
    <property type="entry name" value="Sushi_SCR_CCP_dom"/>
</dbReference>
<dbReference type="InterPro" id="IPR051277">
    <property type="entry name" value="SEZ6_CSMD_C4BPB_Regulators"/>
</dbReference>
<feature type="domain" description="Sushi" evidence="7">
    <location>
        <begin position="213"/>
        <end position="273"/>
    </location>
</feature>
<dbReference type="Ensembl" id="ENSACOT00000004081.1">
    <property type="protein sequence ID" value="ENSACOP00000003938.1"/>
    <property type="gene ID" value="ENSACOG00000002788.1"/>
</dbReference>
<evidence type="ECO:0000256" key="2">
    <source>
        <dbReference type="ARBA" id="ARBA00022729"/>
    </source>
</evidence>
<feature type="disulfide bond" evidence="5">
    <location>
        <begin position="215"/>
        <end position="258"/>
    </location>
</feature>
<dbReference type="AlphaFoldDB" id="A0A8B9F2U0"/>
<feature type="compositionally biased region" description="Polar residues" evidence="6">
    <location>
        <begin position="8"/>
        <end position="17"/>
    </location>
</feature>
<feature type="region of interest" description="Disordered" evidence="6">
    <location>
        <begin position="1"/>
        <end position="20"/>
    </location>
</feature>
<evidence type="ECO:0000256" key="1">
    <source>
        <dbReference type="ARBA" id="ARBA00022659"/>
    </source>
</evidence>
<sequence length="394" mass="42759">MAEKNSRYYPNNLSSTQKGKELTHRAISFPSPEVATCPRPPNIANGLHNGQSVDRFPHGVTVHYSCQDGYAPVGNVSISCTDAGMWSWPLPRCEAIGCEMPEVQNGKVSELQNTYRAGEMLHFDCNAGYAAEDSYEAQCRPGGTWDPAVLLQPCPMPPEIPHGSHNGQGKAFFTMGMSVTYTCDPGYYLVGNAIVFCKASGNWSQPGPRCEEVMCPRPPNIANGLHNGQSMDRFPHGVTVHYSCQDGYAPVGNVSISCTDAGMWSWPLPRCEAIGCEMPEVQNGKVSELQSTYRAGEMLHFDCNAGYAAEDSYEAQCQPGGTWDPAVLRCEREIPRGSHNGQGKAFFTMGMSVTYTCDPGYYLVGHAIVFCKASGNWSQPGPRCEGGFMGCPLG</sequence>
<reference evidence="8" key="1">
    <citation type="submission" date="2025-08" db="UniProtKB">
        <authorList>
            <consortium name="Ensembl"/>
        </authorList>
    </citation>
    <scope>IDENTIFICATION</scope>
</reference>
<evidence type="ECO:0000313" key="8">
    <source>
        <dbReference type="Ensembl" id="ENSACOP00000003938.1"/>
    </source>
</evidence>
<feature type="disulfide bond" evidence="5">
    <location>
        <begin position="37"/>
        <end position="80"/>
    </location>
</feature>
<reference evidence="8" key="2">
    <citation type="submission" date="2025-09" db="UniProtKB">
        <authorList>
            <consortium name="Ensembl"/>
        </authorList>
    </citation>
    <scope>IDENTIFICATION</scope>
</reference>
<dbReference type="PANTHER" id="PTHR45656:SF4">
    <property type="entry name" value="PROTEIN CBR-CLEC-78"/>
    <property type="match status" value="1"/>
</dbReference>
<dbReference type="PANTHER" id="PTHR45656">
    <property type="entry name" value="PROTEIN CBR-CLEC-78"/>
    <property type="match status" value="1"/>
</dbReference>
<evidence type="ECO:0000256" key="4">
    <source>
        <dbReference type="ARBA" id="ARBA00023157"/>
    </source>
</evidence>
<feature type="disulfide bond" evidence="5">
    <location>
        <begin position="357"/>
        <end position="384"/>
    </location>
</feature>
<evidence type="ECO:0000256" key="5">
    <source>
        <dbReference type="PROSITE-ProRule" id="PRU00302"/>
    </source>
</evidence>
<feature type="disulfide bond" evidence="5">
    <location>
        <begin position="244"/>
        <end position="271"/>
    </location>
</feature>
<keyword evidence="9" id="KW-1185">Reference proteome</keyword>
<keyword evidence="3" id="KW-0677">Repeat</keyword>
<feature type="domain" description="Sushi" evidence="7">
    <location>
        <begin position="152"/>
        <end position="212"/>
    </location>
</feature>
<feature type="disulfide bond" evidence="5">
    <location>
        <begin position="154"/>
        <end position="197"/>
    </location>
</feature>
<dbReference type="PROSITE" id="PS50923">
    <property type="entry name" value="SUSHI"/>
    <property type="match status" value="4"/>
</dbReference>
<evidence type="ECO:0000313" key="9">
    <source>
        <dbReference type="Proteomes" id="UP000694522"/>
    </source>
</evidence>
<feature type="disulfide bond" evidence="5">
    <location>
        <begin position="66"/>
        <end position="93"/>
    </location>
</feature>
<keyword evidence="1 5" id="KW-0768">Sushi</keyword>
<keyword evidence="4 5" id="KW-1015">Disulfide bond</keyword>
<dbReference type="SMART" id="SM00032">
    <property type="entry name" value="CCP"/>
    <property type="match status" value="6"/>
</dbReference>
<dbReference type="CDD" id="cd00033">
    <property type="entry name" value="CCP"/>
    <property type="match status" value="6"/>
</dbReference>
<evidence type="ECO:0000259" key="7">
    <source>
        <dbReference type="PROSITE" id="PS50923"/>
    </source>
</evidence>
<comment type="caution">
    <text evidence="5">Lacks conserved residue(s) required for the propagation of feature annotation.</text>
</comment>
<dbReference type="Gene3D" id="2.10.70.10">
    <property type="entry name" value="Complement Module, domain 1"/>
    <property type="match status" value="6"/>
</dbReference>
<dbReference type="Pfam" id="PF00084">
    <property type="entry name" value="Sushi"/>
    <property type="match status" value="6"/>
</dbReference>
<protein>
    <recommendedName>
        <fullName evidence="7">Sushi domain-containing protein</fullName>
    </recommendedName>
</protein>
<feature type="disulfide bond" evidence="5">
    <location>
        <begin position="183"/>
        <end position="210"/>
    </location>
</feature>
<proteinExistence type="predicted"/>
<dbReference type="Proteomes" id="UP000694522">
    <property type="component" value="Unplaced"/>
</dbReference>
<feature type="domain" description="Sushi" evidence="7">
    <location>
        <begin position="35"/>
        <end position="95"/>
    </location>
</feature>
<accession>A0A8B9F2U0</accession>
<dbReference type="FunFam" id="2.10.70.10:FF:000014">
    <property type="entry name" value="Membrane cofactor protein"/>
    <property type="match status" value="1"/>
</dbReference>
<evidence type="ECO:0000256" key="6">
    <source>
        <dbReference type="SAM" id="MobiDB-lite"/>
    </source>
</evidence>
<dbReference type="SUPFAM" id="SSF57535">
    <property type="entry name" value="Complement control module/SCR domain"/>
    <property type="match status" value="6"/>
</dbReference>
<feature type="domain" description="Sushi" evidence="7">
    <location>
        <begin position="328"/>
        <end position="386"/>
    </location>
</feature>
<keyword evidence="2" id="KW-0732">Signal</keyword>
<name>A0A8B9F2U0_9PSIT</name>